<comment type="caution">
    <text evidence="2">The sequence shown here is derived from an EMBL/GenBank/DDBJ whole genome shotgun (WGS) entry which is preliminary data.</text>
</comment>
<gene>
    <name evidence="2" type="ORF">A3H75_02355</name>
</gene>
<proteinExistence type="predicted"/>
<reference evidence="2 3" key="1">
    <citation type="journal article" date="2016" name="Nat. Commun.">
        <title>Thousands of microbial genomes shed light on interconnected biogeochemical processes in an aquifer system.</title>
        <authorList>
            <person name="Anantharaman K."/>
            <person name="Brown C.T."/>
            <person name="Hug L.A."/>
            <person name="Sharon I."/>
            <person name="Castelle C.J."/>
            <person name="Probst A.J."/>
            <person name="Thomas B.C."/>
            <person name="Singh A."/>
            <person name="Wilkins M.J."/>
            <person name="Karaoz U."/>
            <person name="Brodie E.L."/>
            <person name="Williams K.H."/>
            <person name="Hubbard S.S."/>
            <person name="Banfield J.F."/>
        </authorList>
    </citation>
    <scope>NUCLEOTIDE SEQUENCE [LARGE SCALE GENOMIC DNA]</scope>
</reference>
<feature type="region of interest" description="Disordered" evidence="1">
    <location>
        <begin position="1"/>
        <end position="20"/>
    </location>
</feature>
<evidence type="ECO:0000313" key="2">
    <source>
        <dbReference type="EMBL" id="OGL89023.1"/>
    </source>
</evidence>
<dbReference type="EMBL" id="MGES01000017">
    <property type="protein sequence ID" value="OGL89023.1"/>
    <property type="molecule type" value="Genomic_DNA"/>
</dbReference>
<dbReference type="Proteomes" id="UP000176678">
    <property type="component" value="Unassembled WGS sequence"/>
</dbReference>
<protein>
    <submittedName>
        <fullName evidence="2">Uncharacterized protein</fullName>
    </submittedName>
</protein>
<organism evidence="2 3">
    <name type="scientific">Candidatus Uhrbacteria bacterium RIFCSPLOWO2_02_FULL_51_9</name>
    <dbReference type="NCBI Taxonomy" id="1802410"/>
    <lineage>
        <taxon>Bacteria</taxon>
        <taxon>Candidatus Uhriibacteriota</taxon>
    </lineage>
</organism>
<evidence type="ECO:0000313" key="3">
    <source>
        <dbReference type="Proteomes" id="UP000176678"/>
    </source>
</evidence>
<accession>A0A1F7VF01</accession>
<dbReference type="AlphaFoldDB" id="A0A1F7VF01"/>
<dbReference type="STRING" id="1802410.A3H75_02355"/>
<evidence type="ECO:0000256" key="1">
    <source>
        <dbReference type="SAM" id="MobiDB-lite"/>
    </source>
</evidence>
<sequence>MPKSPEKIAPEQQAEIERERTYSDAKLLKEGGKYVIEAGEKRLELTGQQVEAIRHEMMRDFFHRAEMEKYQARKNKFLAELGIESLDGVPQYYLGDIRNIPGVDGAACCRLEDSIGRLSREDEKNCNWGGDVKEFKKFEEFNDKDIVLRILEAFYVRNPELRSLDRFLLYGDFGLVLVRGERMDWLGHQ</sequence>
<name>A0A1F7VF01_9BACT</name>